<dbReference type="CDD" id="cd00438">
    <property type="entry name" value="cupin_RmlC"/>
    <property type="match status" value="1"/>
</dbReference>
<dbReference type="eggNOG" id="COG1898">
    <property type="taxonomic scope" value="Bacteria"/>
</dbReference>
<dbReference type="GO" id="GO:0000271">
    <property type="term" value="P:polysaccharide biosynthetic process"/>
    <property type="evidence" value="ECO:0007669"/>
    <property type="project" value="TreeGrafter"/>
</dbReference>
<dbReference type="UniPathway" id="UPA00124"/>
<dbReference type="RefSeq" id="WP_025003677.1">
    <property type="nucleotide sequence ID" value="NZ_JBGYTE010000039.1"/>
</dbReference>
<dbReference type="AlphaFoldDB" id="A0A0A2E8E1"/>
<dbReference type="EMBL" id="UGTF01000002">
    <property type="protein sequence ID" value="SUB89642.1"/>
    <property type="molecule type" value="Genomic_DNA"/>
</dbReference>
<comment type="similarity">
    <text evidence="7">Belongs to the dTDP-4-dehydrorhamnose 3,5-epimerase family.</text>
</comment>
<dbReference type="PANTHER" id="PTHR21047:SF2">
    <property type="entry name" value="THYMIDINE DIPHOSPHO-4-KETO-RHAMNOSE 3,5-EPIMERASE"/>
    <property type="match status" value="1"/>
</dbReference>
<dbReference type="STRING" id="28115.HQ47_06365"/>
<accession>A0A0A2E8E1</accession>
<dbReference type="InterPro" id="IPR014710">
    <property type="entry name" value="RmlC-like_jellyroll"/>
</dbReference>
<evidence type="ECO:0000313" key="8">
    <source>
        <dbReference type="EMBL" id="KGN73862.1"/>
    </source>
</evidence>
<evidence type="ECO:0000313" key="10">
    <source>
        <dbReference type="Proteomes" id="UP000030103"/>
    </source>
</evidence>
<dbReference type="Proteomes" id="UP000030103">
    <property type="component" value="Unassembled WGS sequence"/>
</dbReference>
<dbReference type="Proteomes" id="UP000254156">
    <property type="component" value="Unassembled WGS sequence"/>
</dbReference>
<reference evidence="9 11" key="2">
    <citation type="submission" date="2018-06" db="EMBL/GenBank/DDBJ databases">
        <authorList>
            <consortium name="Pathogen Informatics"/>
            <person name="Doyle S."/>
        </authorList>
    </citation>
    <scope>NUCLEOTIDE SEQUENCE [LARGE SCALE GENOMIC DNA]</scope>
    <source>
        <strain evidence="9 11">NCTC11632</strain>
    </source>
</reference>
<evidence type="ECO:0000313" key="9">
    <source>
        <dbReference type="EMBL" id="SUB89642.1"/>
    </source>
</evidence>
<evidence type="ECO:0000256" key="5">
    <source>
        <dbReference type="PIRSR" id="PIRSR600888-1"/>
    </source>
</evidence>
<comment type="catalytic activity">
    <reaction evidence="1 7">
        <text>dTDP-4-dehydro-6-deoxy-alpha-D-glucose = dTDP-4-dehydro-beta-L-rhamnose</text>
        <dbReference type="Rhea" id="RHEA:16969"/>
        <dbReference type="ChEBI" id="CHEBI:57649"/>
        <dbReference type="ChEBI" id="CHEBI:62830"/>
        <dbReference type="EC" id="5.1.3.13"/>
    </reaction>
</comment>
<protein>
    <recommendedName>
        <fullName evidence="4 7">dTDP-4-dehydrorhamnose 3,5-epimerase</fullName>
        <ecNumber evidence="3 7">5.1.3.13</ecNumber>
    </recommendedName>
    <alternativeName>
        <fullName evidence="7">Thymidine diphospho-4-keto-rhamnose 3,5-epimerase</fullName>
    </alternativeName>
</protein>
<feature type="active site" description="Proton acceptor" evidence="5">
    <location>
        <position position="61"/>
    </location>
</feature>
<dbReference type="InterPro" id="IPR000888">
    <property type="entry name" value="RmlC-like"/>
</dbReference>
<evidence type="ECO:0000256" key="4">
    <source>
        <dbReference type="ARBA" id="ARBA00019595"/>
    </source>
</evidence>
<keyword evidence="10" id="KW-1185">Reference proteome</keyword>
<comment type="pathway">
    <text evidence="7">Carbohydrate biosynthesis; dTDP-L-rhamnose biosynthesis.</text>
</comment>
<evidence type="ECO:0000256" key="2">
    <source>
        <dbReference type="ARBA" id="ARBA00001997"/>
    </source>
</evidence>
<dbReference type="SUPFAM" id="SSF51182">
    <property type="entry name" value="RmlC-like cupins"/>
    <property type="match status" value="1"/>
</dbReference>
<reference evidence="8 10" key="1">
    <citation type="submission" date="2014-09" db="EMBL/GenBank/DDBJ databases">
        <title>Draft Genome Sequence of Porphyromonas macacae COT-192_OH2859.</title>
        <authorList>
            <person name="Wallis C."/>
            <person name="Deusch O."/>
            <person name="O'Flynn C."/>
            <person name="Davis I."/>
            <person name="Horsfall A."/>
            <person name="Kirkwood N."/>
            <person name="Harris S."/>
            <person name="Eisen J.A."/>
            <person name="Coil D.A."/>
            <person name="Darling A.E."/>
            <person name="Jospin G."/>
            <person name="Alexiev A."/>
        </authorList>
    </citation>
    <scope>NUCLEOTIDE SEQUENCE [LARGE SCALE GENOMIC DNA]</scope>
    <source>
        <strain evidence="10">COT-192 OH2859</strain>
        <strain evidence="8">COT-192_OH2859</strain>
    </source>
</reference>
<gene>
    <name evidence="9" type="primary">rfbC</name>
    <name evidence="8" type="ORF">HQ47_06365</name>
    <name evidence="9" type="ORF">NCTC11632_01760</name>
</gene>
<name>A0A0A2E8E1_9PORP</name>
<comment type="subunit">
    <text evidence="7">Homodimer.</text>
</comment>
<dbReference type="Pfam" id="PF00908">
    <property type="entry name" value="dTDP_sugar_isom"/>
    <property type="match status" value="1"/>
</dbReference>
<dbReference type="PANTHER" id="PTHR21047">
    <property type="entry name" value="DTDP-6-DEOXY-D-GLUCOSE-3,5 EPIMERASE"/>
    <property type="match status" value="1"/>
</dbReference>
<keyword evidence="7 9" id="KW-0413">Isomerase</keyword>
<dbReference type="GO" id="GO:0019305">
    <property type="term" value="P:dTDP-rhamnose biosynthetic process"/>
    <property type="evidence" value="ECO:0007669"/>
    <property type="project" value="UniProtKB-UniRule"/>
</dbReference>
<feature type="site" description="Participates in a stacking interaction with the thymidine ring of dTDP-4-oxo-6-deoxyglucose" evidence="6">
    <location>
        <position position="137"/>
    </location>
</feature>
<dbReference type="InterPro" id="IPR011051">
    <property type="entry name" value="RmlC_Cupin_sf"/>
</dbReference>
<dbReference type="GO" id="GO:0008830">
    <property type="term" value="F:dTDP-4-dehydrorhamnose 3,5-epimerase activity"/>
    <property type="evidence" value="ECO:0007669"/>
    <property type="project" value="UniProtKB-UniRule"/>
</dbReference>
<evidence type="ECO:0000313" key="11">
    <source>
        <dbReference type="Proteomes" id="UP000254156"/>
    </source>
</evidence>
<dbReference type="NCBIfam" id="TIGR01221">
    <property type="entry name" value="rmlC"/>
    <property type="match status" value="1"/>
</dbReference>
<dbReference type="Gene3D" id="2.60.120.10">
    <property type="entry name" value="Jelly Rolls"/>
    <property type="match status" value="1"/>
</dbReference>
<evidence type="ECO:0000256" key="6">
    <source>
        <dbReference type="PIRSR" id="PIRSR600888-3"/>
    </source>
</evidence>
<dbReference type="GO" id="GO:0005829">
    <property type="term" value="C:cytosol"/>
    <property type="evidence" value="ECO:0007669"/>
    <property type="project" value="TreeGrafter"/>
</dbReference>
<dbReference type="OrthoDB" id="9800680at2"/>
<sequence>MTYTSTAIRDVIIIEPKIFYDDRGYFFESFNLKEFQKHIGTISFVQDNESESCFGVLRGLHFQKPPFAQAKLVRVVKGKALDIAVDIRKSSPTYGQHVAIELSEENKRSVFVPRGFAHGFVALSDHTAFQYKCDNFYEPSSEGGIYWNDPDLNIQWPVSDKDMILSGKDLKHPLLKDFASPFD</sequence>
<dbReference type="EC" id="5.1.3.13" evidence="3 7"/>
<organism evidence="8 10">
    <name type="scientific">Porphyromonas macacae</name>
    <dbReference type="NCBI Taxonomy" id="28115"/>
    <lineage>
        <taxon>Bacteria</taxon>
        <taxon>Pseudomonadati</taxon>
        <taxon>Bacteroidota</taxon>
        <taxon>Bacteroidia</taxon>
        <taxon>Bacteroidales</taxon>
        <taxon>Porphyromonadaceae</taxon>
        <taxon>Porphyromonas</taxon>
    </lineage>
</organism>
<evidence type="ECO:0000256" key="1">
    <source>
        <dbReference type="ARBA" id="ARBA00001298"/>
    </source>
</evidence>
<evidence type="ECO:0000256" key="7">
    <source>
        <dbReference type="RuleBase" id="RU364069"/>
    </source>
</evidence>
<proteinExistence type="inferred from homology"/>
<feature type="active site" description="Proton donor" evidence="5">
    <location>
        <position position="131"/>
    </location>
</feature>
<evidence type="ECO:0000256" key="3">
    <source>
        <dbReference type="ARBA" id="ARBA00012098"/>
    </source>
</evidence>
<comment type="function">
    <text evidence="2 7">Catalyzes the epimerization of the C3' and C5'positions of dTDP-6-deoxy-D-xylo-4-hexulose, forming dTDP-6-deoxy-L-lyxo-4-hexulose.</text>
</comment>
<dbReference type="EMBL" id="JRFA01000017">
    <property type="protein sequence ID" value="KGN73862.1"/>
    <property type="molecule type" value="Genomic_DNA"/>
</dbReference>